<dbReference type="EMBL" id="CP002581">
    <property type="protein sequence ID" value="AJK49321.1"/>
    <property type="molecule type" value="Genomic_DNA"/>
</dbReference>
<dbReference type="GO" id="GO:0051537">
    <property type="term" value="F:2 iron, 2 sulfur cluster binding"/>
    <property type="evidence" value="ECO:0007669"/>
    <property type="project" value="UniProtKB-KW"/>
</dbReference>
<dbReference type="KEGG" id="bpla:bpln_2g13310"/>
<reference evidence="6 7" key="2">
    <citation type="journal article" date="2016" name="Appl. Microbiol. Biotechnol.">
        <title>Mutations improving production and secretion of extracellular lipase by Burkholderia glumae PG1.</title>
        <authorList>
            <person name="Knapp A."/>
            <person name="Voget S."/>
            <person name="Gao R."/>
            <person name="Zaburannyi N."/>
            <person name="Krysciak D."/>
            <person name="Breuer M."/>
            <person name="Hauer B."/>
            <person name="Streit W.R."/>
            <person name="Muller R."/>
            <person name="Daniel R."/>
            <person name="Jaeger K.E."/>
        </authorList>
    </citation>
    <scope>NUCLEOTIDE SEQUENCE [LARGE SCALE GENOMIC DNA]</scope>
    <source>
        <strain evidence="6 7">PG1</strain>
    </source>
</reference>
<evidence type="ECO:0000256" key="4">
    <source>
        <dbReference type="ARBA" id="ARBA00023014"/>
    </source>
</evidence>
<dbReference type="KEGG" id="bgp:BGL_2c12470"/>
<dbReference type="AlphaFoldDB" id="A0A0B6SAQ2"/>
<dbReference type="CDD" id="cd03528">
    <property type="entry name" value="Rieske_RO_ferredoxin"/>
    <property type="match status" value="1"/>
</dbReference>
<dbReference type="InterPro" id="IPR017941">
    <property type="entry name" value="Rieske_2Fe-2S"/>
</dbReference>
<keyword evidence="4" id="KW-0411">Iron-sulfur</keyword>
<accession>A0A0B6SAQ2</accession>
<name>A0A0B6SAQ2_BURPL</name>
<sequence>MNILQWHFVCACDDIEEEDVIEFSHDDKLYAIYHTPTGFYASAGLCTHETARLTEGLVFGDIIECPMHMGRFHIPTGTAKGAPVCINLAIHPVKIEDNKVFIGLPTD</sequence>
<keyword evidence="2" id="KW-0479">Metal-binding</keyword>
<dbReference type="Pfam" id="PF00355">
    <property type="entry name" value="Rieske"/>
    <property type="match status" value="1"/>
</dbReference>
<evidence type="ECO:0000256" key="3">
    <source>
        <dbReference type="ARBA" id="ARBA00023004"/>
    </source>
</evidence>
<keyword evidence="3" id="KW-0408">Iron</keyword>
<protein>
    <submittedName>
        <fullName evidence="6">Rieske-type ferredoxin</fullName>
    </submittedName>
</protein>
<organism evidence="6 7">
    <name type="scientific">Burkholderia plantarii</name>
    <dbReference type="NCBI Taxonomy" id="41899"/>
    <lineage>
        <taxon>Bacteria</taxon>
        <taxon>Pseudomonadati</taxon>
        <taxon>Pseudomonadota</taxon>
        <taxon>Betaproteobacteria</taxon>
        <taxon>Burkholderiales</taxon>
        <taxon>Burkholderiaceae</taxon>
        <taxon>Burkholderia</taxon>
    </lineage>
</organism>
<dbReference type="SUPFAM" id="SSF50022">
    <property type="entry name" value="ISP domain"/>
    <property type="match status" value="1"/>
</dbReference>
<dbReference type="InterPro" id="IPR036922">
    <property type="entry name" value="Rieske_2Fe-2S_sf"/>
</dbReference>
<evidence type="ECO:0000313" key="6">
    <source>
        <dbReference type="EMBL" id="AJK49321.1"/>
    </source>
</evidence>
<proteinExistence type="predicted"/>
<reference evidence="7" key="1">
    <citation type="submission" date="2011-03" db="EMBL/GenBank/DDBJ databases">
        <authorList>
            <person name="Voget S."/>
            <person name="Streit W.R."/>
            <person name="Jaeger K.E."/>
            <person name="Daniel R."/>
        </authorList>
    </citation>
    <scope>NUCLEOTIDE SEQUENCE [LARGE SCALE GENOMIC DNA]</scope>
    <source>
        <strain evidence="7">PG1</strain>
    </source>
</reference>
<evidence type="ECO:0000259" key="5">
    <source>
        <dbReference type="PROSITE" id="PS51296"/>
    </source>
</evidence>
<dbReference type="Proteomes" id="UP000031838">
    <property type="component" value="Chromosome 2"/>
</dbReference>
<dbReference type="PROSITE" id="PS51296">
    <property type="entry name" value="RIESKE"/>
    <property type="match status" value="1"/>
</dbReference>
<keyword evidence="1" id="KW-0001">2Fe-2S</keyword>
<dbReference type="HOGENOM" id="CLU_055690_5_2_4"/>
<dbReference type="RefSeq" id="WP_080937396.1">
    <property type="nucleotide sequence ID" value="NZ_BSTO01000050.1"/>
</dbReference>
<dbReference type="Gene3D" id="2.102.10.10">
    <property type="entry name" value="Rieske [2Fe-2S] iron-sulphur domain"/>
    <property type="match status" value="1"/>
</dbReference>
<dbReference type="GO" id="GO:0046872">
    <property type="term" value="F:metal ion binding"/>
    <property type="evidence" value="ECO:0007669"/>
    <property type="project" value="UniProtKB-KW"/>
</dbReference>
<keyword evidence="7" id="KW-1185">Reference proteome</keyword>
<evidence type="ECO:0000256" key="1">
    <source>
        <dbReference type="ARBA" id="ARBA00022714"/>
    </source>
</evidence>
<gene>
    <name evidence="6" type="ORF">BGL_2c12470</name>
</gene>
<feature type="domain" description="Rieske" evidence="5">
    <location>
        <begin position="6"/>
        <end position="102"/>
    </location>
</feature>
<evidence type="ECO:0000313" key="7">
    <source>
        <dbReference type="Proteomes" id="UP000031838"/>
    </source>
</evidence>
<evidence type="ECO:0000256" key="2">
    <source>
        <dbReference type="ARBA" id="ARBA00022723"/>
    </source>
</evidence>
<dbReference type="OrthoDB" id="9800167at2"/>